<organism evidence="5 6">
    <name type="scientific">Antrodiella citrinella</name>
    <dbReference type="NCBI Taxonomy" id="2447956"/>
    <lineage>
        <taxon>Eukaryota</taxon>
        <taxon>Fungi</taxon>
        <taxon>Dikarya</taxon>
        <taxon>Basidiomycota</taxon>
        <taxon>Agaricomycotina</taxon>
        <taxon>Agaricomycetes</taxon>
        <taxon>Polyporales</taxon>
        <taxon>Steccherinaceae</taxon>
        <taxon>Antrodiella</taxon>
    </lineage>
</organism>
<dbReference type="EMBL" id="SGPM01000122">
    <property type="protein sequence ID" value="THH29475.1"/>
    <property type="molecule type" value="Genomic_DNA"/>
</dbReference>
<evidence type="ECO:0000256" key="3">
    <source>
        <dbReference type="ARBA" id="ARBA00022771"/>
    </source>
</evidence>
<accession>A0A4S4MU60</accession>
<dbReference type="Gene3D" id="3.30.160.60">
    <property type="entry name" value="Classic Zinc Finger"/>
    <property type="match status" value="1"/>
</dbReference>
<evidence type="ECO:0000256" key="4">
    <source>
        <dbReference type="ARBA" id="ARBA00022833"/>
    </source>
</evidence>
<evidence type="ECO:0000256" key="2">
    <source>
        <dbReference type="ARBA" id="ARBA00022737"/>
    </source>
</evidence>
<dbReference type="GO" id="GO:0008270">
    <property type="term" value="F:zinc ion binding"/>
    <property type="evidence" value="ECO:0007669"/>
    <property type="project" value="UniProtKB-KW"/>
</dbReference>
<reference evidence="5 6" key="1">
    <citation type="submission" date="2019-02" db="EMBL/GenBank/DDBJ databases">
        <title>Genome sequencing of the rare red list fungi Antrodiella citrinella (Flaviporus citrinellus).</title>
        <authorList>
            <person name="Buettner E."/>
            <person name="Kellner H."/>
        </authorList>
    </citation>
    <scope>NUCLEOTIDE SEQUENCE [LARGE SCALE GENOMIC DNA]</scope>
    <source>
        <strain evidence="5 6">DSM 108506</strain>
    </source>
</reference>
<dbReference type="OrthoDB" id="3269380at2759"/>
<dbReference type="Proteomes" id="UP000308730">
    <property type="component" value="Unassembled WGS sequence"/>
</dbReference>
<comment type="caution">
    <text evidence="5">The sequence shown here is derived from an EMBL/GenBank/DDBJ whole genome shotgun (WGS) entry which is preliminary data.</text>
</comment>
<dbReference type="PANTHER" id="PTHR23057">
    <property type="entry name" value="JUXTAPOSED WITH ANOTHER ZINC FINGER PROTEIN 1"/>
    <property type="match status" value="1"/>
</dbReference>
<keyword evidence="6" id="KW-1185">Reference proteome</keyword>
<keyword evidence="1" id="KW-0479">Metal-binding</keyword>
<keyword evidence="2" id="KW-0677">Repeat</keyword>
<name>A0A4S4MU60_9APHY</name>
<evidence type="ECO:0000256" key="1">
    <source>
        <dbReference type="ARBA" id="ARBA00022723"/>
    </source>
</evidence>
<gene>
    <name evidence="5" type="ORF">EUX98_g4703</name>
</gene>
<evidence type="ECO:0008006" key="7">
    <source>
        <dbReference type="Google" id="ProtNLM"/>
    </source>
</evidence>
<proteinExistence type="predicted"/>
<feature type="non-terminal residue" evidence="5">
    <location>
        <position position="1"/>
    </location>
</feature>
<sequence length="323" mass="35090">TPAAHKMSWSEVQDVQPSPSFTLSSYLHAPSRTPSASPFSPASFRMSDRATPDHGYYHIHSIEQDFCSNFSCCGLALADMHQLLDHFEEAHVVVIGQDGRPIYPRSLSGCSPSPSPPTRKGVSRFVVSYPQPNPPLPDTALPGAMHIHSRGSTPPNDDVLADFDPFETDVCMSDASTSTPPSSVFSSPDPNVPVCLPPALLTMPSSPTLQLLDWSMRTGEGSSDAVSGMKRKHGSVRGVSIEVNGRKTKVVDSPTRKRDCREKMYKCPHPGCSKAYLNPNGLKYHLEKGTCTVDVNPTAPSHVRTHSPDRTVLPSTMPFRVSN</sequence>
<keyword evidence="3" id="KW-0863">Zinc-finger</keyword>
<dbReference type="GO" id="GO:0005634">
    <property type="term" value="C:nucleus"/>
    <property type="evidence" value="ECO:0007669"/>
    <property type="project" value="TreeGrafter"/>
</dbReference>
<dbReference type="AlphaFoldDB" id="A0A4S4MU60"/>
<dbReference type="InterPro" id="IPR051580">
    <property type="entry name" value="ZnF-Chromatin_assoc"/>
</dbReference>
<evidence type="ECO:0000313" key="5">
    <source>
        <dbReference type="EMBL" id="THH29475.1"/>
    </source>
</evidence>
<protein>
    <recommendedName>
        <fullName evidence="7">C2H2-type domain-containing protein</fullName>
    </recommendedName>
</protein>
<keyword evidence="4" id="KW-0862">Zinc</keyword>
<evidence type="ECO:0000313" key="6">
    <source>
        <dbReference type="Proteomes" id="UP000308730"/>
    </source>
</evidence>
<dbReference type="PANTHER" id="PTHR23057:SF0">
    <property type="entry name" value="JUXTAPOSED WITH ANOTHER ZINC FINGER PROTEIN 1"/>
    <property type="match status" value="1"/>
</dbReference>